<feature type="region of interest" description="Disordered" evidence="1">
    <location>
        <begin position="100"/>
        <end position="150"/>
    </location>
</feature>
<dbReference type="EMBL" id="CP002395">
    <property type="protein sequence ID" value="ADU12404.1"/>
    <property type="molecule type" value="Genomic_DNA"/>
</dbReference>
<dbReference type="Proteomes" id="UP000001492">
    <property type="component" value="Chromosome 1"/>
</dbReference>
<dbReference type="STRING" id="573065.Astex_0719"/>
<dbReference type="KEGG" id="aex:Astex_0719"/>
<feature type="chain" id="PRO_5003230019" evidence="2">
    <location>
        <begin position="27"/>
        <end position="497"/>
    </location>
</feature>
<dbReference type="InterPro" id="IPR011990">
    <property type="entry name" value="TPR-like_helical_dom_sf"/>
</dbReference>
<dbReference type="Pfam" id="PF08238">
    <property type="entry name" value="Sel1"/>
    <property type="match status" value="7"/>
</dbReference>
<dbReference type="InterPro" id="IPR006597">
    <property type="entry name" value="Sel1-like"/>
</dbReference>
<sequence length="497" mass="54225">MRQGIAKFHASMCALVLVATPLSVWAQSTAKPAETKPSTSASAAPAEEVTDVTVFLKRKSSIPEQNMRIDTRSASSCGFIGSDGSSDYIADYIRETTGTYDINDPNNFSENSPLGDASRESGTTGFFDRQDRSTDESGSETGTGGCTDTDRRFAAGRATILRNDKSIYQAFDFFDQKKYPEALAMFKTAYNKIGYEDAAFYIARMYLEGLGTPKSPKDAIFWFRKVAEQPVNMRRPHPFDPKNPDYMETRAEATMTLAKIYLTGFGVPRDPKEALKWFEKAASIGFIPASKIVGDIYYYGNGVPKDLNKAYKNYSEAAKYGYAPAQYAVGQILEYGEGSVKADPNTALGWFREAAKAKHPGAMYKIAVAYDSGEGVAADPQKALVFYKEAAVGGNPDAQNAIGTYFYQGGLLPKDDVAARQWFEVAARNGQADAAFNLAVMHTKGEGGPKDLVKAYVWFMAARVHGHENATAALKSIQSQLTDAEKAEVAKLFAPKS</sequence>
<proteinExistence type="predicted"/>
<accession>E8RRT3</accession>
<dbReference type="OrthoDB" id="9797030at2"/>
<dbReference type="AlphaFoldDB" id="E8RRT3"/>
<keyword evidence="2" id="KW-0732">Signal</keyword>
<dbReference type="Gene3D" id="1.25.40.10">
    <property type="entry name" value="Tetratricopeptide repeat domain"/>
    <property type="match status" value="2"/>
</dbReference>
<dbReference type="eggNOG" id="COG0790">
    <property type="taxonomic scope" value="Bacteria"/>
</dbReference>
<dbReference type="PANTHER" id="PTHR43628">
    <property type="entry name" value="ACTIVATOR OF C KINASE PROTEIN 1-RELATED"/>
    <property type="match status" value="1"/>
</dbReference>
<dbReference type="RefSeq" id="WP_013478238.1">
    <property type="nucleotide sequence ID" value="NC_014816.1"/>
</dbReference>
<dbReference type="HOGENOM" id="CLU_548197_0_0_5"/>
<feature type="compositionally biased region" description="Polar residues" evidence="1">
    <location>
        <begin position="100"/>
        <end position="112"/>
    </location>
</feature>
<reference evidence="4" key="1">
    <citation type="submission" date="2010-12" db="EMBL/GenBank/DDBJ databases">
        <title>Complete sequence of chromosome 1 of Asticcacaulis excentricus CB 48.</title>
        <authorList>
            <consortium name="US DOE Joint Genome Institute"/>
            <person name="Lucas S."/>
            <person name="Copeland A."/>
            <person name="Lapidus A."/>
            <person name="Cheng J.-F."/>
            <person name="Bruce D."/>
            <person name="Goodwin L."/>
            <person name="Pitluck S."/>
            <person name="Teshima H."/>
            <person name="Davenport K."/>
            <person name="Detter J.C."/>
            <person name="Han C."/>
            <person name="Tapia R."/>
            <person name="Land M."/>
            <person name="Hauser L."/>
            <person name="Jeffries C."/>
            <person name="Kyrpides N."/>
            <person name="Ivanova N."/>
            <person name="Ovchinnikova G."/>
            <person name="Brun Y.V."/>
            <person name="Woyke T."/>
        </authorList>
    </citation>
    <scope>NUCLEOTIDE SEQUENCE [LARGE SCALE GENOMIC DNA]</scope>
    <source>
        <strain evidence="4">ATCC 15261 / DSM 4724 / KCTC 12464 / NCIMB 9791 / VKM B-1370 / CB 48</strain>
    </source>
</reference>
<evidence type="ECO:0000256" key="1">
    <source>
        <dbReference type="SAM" id="MobiDB-lite"/>
    </source>
</evidence>
<evidence type="ECO:0000313" key="3">
    <source>
        <dbReference type="EMBL" id="ADU12404.1"/>
    </source>
</evidence>
<dbReference type="SUPFAM" id="SSF48452">
    <property type="entry name" value="TPR-like"/>
    <property type="match status" value="1"/>
</dbReference>
<dbReference type="SUPFAM" id="SSF81901">
    <property type="entry name" value="HCP-like"/>
    <property type="match status" value="1"/>
</dbReference>
<evidence type="ECO:0000256" key="2">
    <source>
        <dbReference type="SAM" id="SignalP"/>
    </source>
</evidence>
<name>E8RRT3_ASTEC</name>
<keyword evidence="4" id="KW-1185">Reference proteome</keyword>
<dbReference type="InterPro" id="IPR052945">
    <property type="entry name" value="Mitotic_Regulator"/>
</dbReference>
<gene>
    <name evidence="3" type="ordered locus">Astex_0719</name>
</gene>
<evidence type="ECO:0000313" key="4">
    <source>
        <dbReference type="Proteomes" id="UP000001492"/>
    </source>
</evidence>
<dbReference type="PANTHER" id="PTHR43628:SF1">
    <property type="entry name" value="CHITIN SYNTHASE REGULATORY FACTOR 2-RELATED"/>
    <property type="match status" value="1"/>
</dbReference>
<protein>
    <submittedName>
        <fullName evidence="3">Sel1 domain protein repeat-containing protein</fullName>
    </submittedName>
</protein>
<organism evidence="3 4">
    <name type="scientific">Asticcacaulis excentricus (strain ATCC 15261 / DSM 4724 / KCTC 12464 / NCIMB 9791 / VKM B-1370 / CB 48)</name>
    <dbReference type="NCBI Taxonomy" id="573065"/>
    <lineage>
        <taxon>Bacteria</taxon>
        <taxon>Pseudomonadati</taxon>
        <taxon>Pseudomonadota</taxon>
        <taxon>Alphaproteobacteria</taxon>
        <taxon>Caulobacterales</taxon>
        <taxon>Caulobacteraceae</taxon>
        <taxon>Asticcacaulis</taxon>
    </lineage>
</organism>
<feature type="signal peptide" evidence="2">
    <location>
        <begin position="1"/>
        <end position="26"/>
    </location>
</feature>
<dbReference type="SMART" id="SM00671">
    <property type="entry name" value="SEL1"/>
    <property type="match status" value="7"/>
</dbReference>